<evidence type="ECO:0008006" key="3">
    <source>
        <dbReference type="Google" id="ProtNLM"/>
    </source>
</evidence>
<name>A0ABQ0PYL2_9PROT</name>
<gene>
    <name evidence="1" type="ORF">AA14337_2930</name>
</gene>
<comment type="caution">
    <text evidence="1">The sequence shown here is derived from an EMBL/GenBank/DDBJ whole genome shotgun (WGS) entry which is preliminary data.</text>
</comment>
<dbReference type="Proteomes" id="UP001065047">
    <property type="component" value="Unassembled WGS sequence"/>
</dbReference>
<keyword evidence="2" id="KW-1185">Reference proteome</keyword>
<dbReference type="GeneID" id="29556926"/>
<organism evidence="1 2">
    <name type="scientific">Acetobacter malorum DSM 14337</name>
    <dbReference type="NCBI Taxonomy" id="1307910"/>
    <lineage>
        <taxon>Bacteria</taxon>
        <taxon>Pseudomonadati</taxon>
        <taxon>Pseudomonadota</taxon>
        <taxon>Alphaproteobacteria</taxon>
        <taxon>Acetobacterales</taxon>
        <taxon>Acetobacteraceae</taxon>
        <taxon>Acetobacter</taxon>
    </lineage>
</organism>
<evidence type="ECO:0000313" key="2">
    <source>
        <dbReference type="Proteomes" id="UP001065047"/>
    </source>
</evidence>
<evidence type="ECO:0000313" key="1">
    <source>
        <dbReference type="EMBL" id="GBQ84848.1"/>
    </source>
</evidence>
<reference evidence="1" key="1">
    <citation type="submission" date="2013-04" db="EMBL/GenBank/DDBJ databases">
        <title>The genome sequencing project of 58 acetic acid bacteria.</title>
        <authorList>
            <person name="Okamoto-Kainuma A."/>
            <person name="Ishikawa M."/>
            <person name="Umino S."/>
            <person name="Koizumi Y."/>
            <person name="Shiwa Y."/>
            <person name="Yoshikawa H."/>
            <person name="Matsutani M."/>
            <person name="Matsushita K."/>
        </authorList>
    </citation>
    <scope>NUCLEOTIDE SEQUENCE</scope>
    <source>
        <strain evidence="1">DSM 14337</strain>
    </source>
</reference>
<dbReference type="RefSeq" id="WP_061505591.1">
    <property type="nucleotide sequence ID" value="NZ_BAPF01000050.1"/>
</dbReference>
<accession>A0ABQ0PYL2</accession>
<sequence length="268" mass="29249">MFLYHGSPHKGLFDDGFKVTGKPGARLKSFFTTPDPGVAALYAGPDGAVYRFSGHGEDSTSILDGRWSEGRHNCPISEEHIETIAEHLRSRGLLKPQAFLDLCGSNFYYGGQAKGATWLRVLHDDLDALPLDMFASQREMILGELLRACDFDAVISCDAADGIESDFCHRYSKAPWSDLASAGCHKVIQSALGDDHDYEWVATVAFLDGSTPCLRKCGEKPASIILSDIGSDPGEYHIHQDIPSWLENAIVPTLQAPEPENDLPGLTL</sequence>
<dbReference type="EMBL" id="BAPF01000050">
    <property type="protein sequence ID" value="GBQ84848.1"/>
    <property type="molecule type" value="Genomic_DNA"/>
</dbReference>
<proteinExistence type="predicted"/>
<protein>
    <recommendedName>
        <fullName evidence="3">RES domain-containing protein</fullName>
    </recommendedName>
</protein>